<comment type="caution">
    <text evidence="1">The sequence shown here is derived from an EMBL/GenBank/DDBJ whole genome shotgun (WGS) entry which is preliminary data.</text>
</comment>
<dbReference type="PATRIC" id="fig|1218565.3.peg.1174"/>
<evidence type="ECO:0000313" key="1">
    <source>
        <dbReference type="EMBL" id="EMJ96452.1"/>
    </source>
</evidence>
<proteinExistence type="predicted"/>
<dbReference type="EMBL" id="ANIK01000024">
    <property type="protein sequence ID" value="EMJ96452.1"/>
    <property type="molecule type" value="Genomic_DNA"/>
</dbReference>
<protein>
    <submittedName>
        <fullName evidence="1">Uncharacterized protein</fullName>
    </submittedName>
</protein>
<evidence type="ECO:0000313" key="2">
    <source>
        <dbReference type="Proteomes" id="UP000011988"/>
    </source>
</evidence>
<sequence>MTSNVDFWIYRKRPSFFLHRKTIFESSNLPTLPEARASGSSMGLKYRSHGLKNTDFYRIILWFTKTQ</sequence>
<name>M6CX77_9LEPT</name>
<gene>
    <name evidence="1" type="ORF">LEP1GSC194_1605</name>
</gene>
<dbReference type="AlphaFoldDB" id="M6CX77"/>
<reference evidence="1 2" key="1">
    <citation type="submission" date="2013-01" db="EMBL/GenBank/DDBJ databases">
        <authorList>
            <person name="Harkins D.M."/>
            <person name="Durkin A.S."/>
            <person name="Brinkac L.M."/>
            <person name="Haft D.H."/>
            <person name="Selengut J.D."/>
            <person name="Sanka R."/>
            <person name="DePew J."/>
            <person name="Purushe J."/>
            <person name="Galloway R.L."/>
            <person name="Vinetz J.M."/>
            <person name="Sutton G.G."/>
            <person name="Nierman W.C."/>
            <person name="Fouts D.E."/>
        </authorList>
    </citation>
    <scope>NUCLEOTIDE SEQUENCE [LARGE SCALE GENOMIC DNA]</scope>
    <source>
        <strain evidence="1 2">79601</strain>
    </source>
</reference>
<dbReference type="Proteomes" id="UP000011988">
    <property type="component" value="Unassembled WGS sequence"/>
</dbReference>
<accession>M6CX77</accession>
<organism evidence="1 2">
    <name type="scientific">Leptospira alstonii serovar Sichuan str. 79601</name>
    <dbReference type="NCBI Taxonomy" id="1218565"/>
    <lineage>
        <taxon>Bacteria</taxon>
        <taxon>Pseudomonadati</taxon>
        <taxon>Spirochaetota</taxon>
        <taxon>Spirochaetia</taxon>
        <taxon>Leptospirales</taxon>
        <taxon>Leptospiraceae</taxon>
        <taxon>Leptospira</taxon>
    </lineage>
</organism>